<accession>A0A137PF26</accession>
<evidence type="ECO:0000256" key="8">
    <source>
        <dbReference type="SAM" id="Phobius"/>
    </source>
</evidence>
<evidence type="ECO:0000256" key="3">
    <source>
        <dbReference type="ARBA" id="ARBA00022448"/>
    </source>
</evidence>
<feature type="transmembrane region" description="Helical" evidence="8">
    <location>
        <begin position="30"/>
        <end position="51"/>
    </location>
</feature>
<dbReference type="EMBL" id="KQ964434">
    <property type="protein sequence ID" value="KXN73603.1"/>
    <property type="molecule type" value="Genomic_DNA"/>
</dbReference>
<feature type="transmembrane region" description="Helical" evidence="8">
    <location>
        <begin position="134"/>
        <end position="152"/>
    </location>
</feature>
<evidence type="ECO:0000256" key="5">
    <source>
        <dbReference type="ARBA" id="ARBA00022989"/>
    </source>
</evidence>
<organism evidence="9 10">
    <name type="scientific">Conidiobolus coronatus (strain ATCC 28846 / CBS 209.66 / NRRL 28638)</name>
    <name type="common">Delacroixia coronata</name>
    <dbReference type="NCBI Taxonomy" id="796925"/>
    <lineage>
        <taxon>Eukaryota</taxon>
        <taxon>Fungi</taxon>
        <taxon>Fungi incertae sedis</taxon>
        <taxon>Zoopagomycota</taxon>
        <taxon>Entomophthoromycotina</taxon>
        <taxon>Entomophthoromycetes</taxon>
        <taxon>Entomophthorales</taxon>
        <taxon>Ancylistaceae</taxon>
        <taxon>Conidiobolus</taxon>
    </lineage>
</organism>
<feature type="non-terminal residue" evidence="9">
    <location>
        <position position="509"/>
    </location>
</feature>
<feature type="transmembrane region" description="Helical" evidence="8">
    <location>
        <begin position="95"/>
        <end position="119"/>
    </location>
</feature>
<keyword evidence="6 8" id="KW-0472">Membrane</keyword>
<evidence type="ECO:0000313" key="10">
    <source>
        <dbReference type="Proteomes" id="UP000070444"/>
    </source>
</evidence>
<dbReference type="OMA" id="TYAGMIM"/>
<comment type="similarity">
    <text evidence="2">Belongs to the oligopeptide OPT transporter family.</text>
</comment>
<evidence type="ECO:0000256" key="6">
    <source>
        <dbReference type="ARBA" id="ARBA00023136"/>
    </source>
</evidence>
<dbReference type="GO" id="GO:0035673">
    <property type="term" value="F:oligopeptide transmembrane transporter activity"/>
    <property type="evidence" value="ECO:0007669"/>
    <property type="project" value="InterPro"/>
</dbReference>
<feature type="transmembrane region" description="Helical" evidence="8">
    <location>
        <begin position="57"/>
        <end position="74"/>
    </location>
</feature>
<feature type="transmembrane region" description="Helical" evidence="8">
    <location>
        <begin position="403"/>
        <end position="421"/>
    </location>
</feature>
<feature type="transmembrane region" description="Helical" evidence="8">
    <location>
        <begin position="313"/>
        <end position="333"/>
    </location>
</feature>
<feature type="transmembrane region" description="Helical" evidence="8">
    <location>
        <begin position="199"/>
        <end position="221"/>
    </location>
</feature>
<evidence type="ECO:0000256" key="7">
    <source>
        <dbReference type="SAM" id="MobiDB-lite"/>
    </source>
</evidence>
<evidence type="ECO:0000313" key="9">
    <source>
        <dbReference type="EMBL" id="KXN73603.1"/>
    </source>
</evidence>
<dbReference type="InterPro" id="IPR004813">
    <property type="entry name" value="OPT"/>
</dbReference>
<feature type="region of interest" description="Disordered" evidence="7">
    <location>
        <begin position="1"/>
        <end position="21"/>
    </location>
</feature>
<feature type="transmembrane region" description="Helical" evidence="8">
    <location>
        <begin position="379"/>
        <end position="397"/>
    </location>
</feature>
<dbReference type="AlphaFoldDB" id="A0A137PF26"/>
<keyword evidence="4 8" id="KW-0812">Transmembrane</keyword>
<feature type="transmembrane region" description="Helical" evidence="8">
    <location>
        <begin position="275"/>
        <end position="293"/>
    </location>
</feature>
<reference evidence="9 10" key="1">
    <citation type="journal article" date="2015" name="Genome Biol. Evol.">
        <title>Phylogenomic analyses indicate that early fungi evolved digesting cell walls of algal ancestors of land plants.</title>
        <authorList>
            <person name="Chang Y."/>
            <person name="Wang S."/>
            <person name="Sekimoto S."/>
            <person name="Aerts A.L."/>
            <person name="Choi C."/>
            <person name="Clum A."/>
            <person name="LaButti K.M."/>
            <person name="Lindquist E.A."/>
            <person name="Yee Ngan C."/>
            <person name="Ohm R.A."/>
            <person name="Salamov A.A."/>
            <person name="Grigoriev I.V."/>
            <person name="Spatafora J.W."/>
            <person name="Berbee M.L."/>
        </authorList>
    </citation>
    <scope>NUCLEOTIDE SEQUENCE [LARGE SCALE GENOMIC DNA]</scope>
    <source>
        <strain evidence="9 10">NRRL 28638</strain>
    </source>
</reference>
<gene>
    <name evidence="9" type="ORF">CONCODRAFT_3419</name>
</gene>
<dbReference type="PANTHER" id="PTHR31645:SF3">
    <property type="entry name" value="OLIGOPEPTIDE TRANSPORTER"/>
    <property type="match status" value="1"/>
</dbReference>
<feature type="transmembrane region" description="Helical" evidence="8">
    <location>
        <begin position="247"/>
        <end position="268"/>
    </location>
</feature>
<evidence type="ECO:0000256" key="4">
    <source>
        <dbReference type="ARBA" id="ARBA00022692"/>
    </source>
</evidence>
<dbReference type="Proteomes" id="UP000070444">
    <property type="component" value="Unassembled WGS sequence"/>
</dbReference>
<dbReference type="PANTHER" id="PTHR31645">
    <property type="entry name" value="OLIGOPEPTIDE TRANSPORTER YGL114W-RELATED"/>
    <property type="match status" value="1"/>
</dbReference>
<dbReference type="STRING" id="796925.A0A137PF26"/>
<evidence type="ECO:0000256" key="1">
    <source>
        <dbReference type="ARBA" id="ARBA00004141"/>
    </source>
</evidence>
<sequence>MSQKTEYSVLDLNNDPLDDREPDDGIPFQFTWRGSIIGSLLGSVIAASNMYLGLKSGWSFSASMFGSILGFAIIKPMERLPSYLGGGPFGMKENCTVQTSASASGGLSAGFVTAIPALFRLGILTNIDGIWDMMFLWTIAAAFYGLFFAIPLRKYYIIQQNLVFPSPTAAAETIRALHNSSKSANNEVNNGPGKNSAKVIIWSFIGSFGYKVVGYFVPFIIDLHPLYWIGNAANSQVLKDISTTWKWHIQLTTAFIGTGMMMGTNAALSITFGNIFGWAIISPILFFYTDGIVNKVSPLGYKIGDDGTITSQMWLMWLGIVIMICASFTELACQYKSVYNGFKGAFLSVYNVFAKLTGKPQKHIESGYDPVPEHEQIPGWQWSIGLMISIIFTILVLQFYFSIQWYLGLLSIIIGFLLSIVNTQCNGETNMNPTGVIGKTTQFIFAPIKQSSVTLDLQTNLIAGCVAATCANQTVEMVGDLKTGHLLRASPKSQFYAQIVGSLFGVVVA</sequence>
<evidence type="ECO:0008006" key="11">
    <source>
        <dbReference type="Google" id="ProtNLM"/>
    </source>
</evidence>
<dbReference type="NCBIfam" id="TIGR00728">
    <property type="entry name" value="OPT_sfam"/>
    <property type="match status" value="1"/>
</dbReference>
<dbReference type="GO" id="GO:0000329">
    <property type="term" value="C:fungal-type vacuole membrane"/>
    <property type="evidence" value="ECO:0007669"/>
    <property type="project" value="TreeGrafter"/>
</dbReference>
<name>A0A137PF26_CONC2</name>
<dbReference type="InterPro" id="IPR045035">
    <property type="entry name" value="YSL-like"/>
</dbReference>
<keyword evidence="10" id="KW-1185">Reference proteome</keyword>
<dbReference type="OrthoDB" id="77405at2759"/>
<proteinExistence type="inferred from homology"/>
<keyword evidence="3" id="KW-0813">Transport</keyword>
<protein>
    <recommendedName>
        <fullName evidence="11">OPT superfamily oligopeptide transporter</fullName>
    </recommendedName>
</protein>
<comment type="subcellular location">
    <subcellularLocation>
        <location evidence="1">Membrane</location>
        <topology evidence="1">Multi-pass membrane protein</topology>
    </subcellularLocation>
</comment>
<keyword evidence="5 8" id="KW-1133">Transmembrane helix</keyword>
<evidence type="ECO:0000256" key="2">
    <source>
        <dbReference type="ARBA" id="ARBA00008807"/>
    </source>
</evidence>
<dbReference type="Pfam" id="PF03169">
    <property type="entry name" value="OPT"/>
    <property type="match status" value="1"/>
</dbReference>